<feature type="transmembrane region" description="Helical" evidence="1">
    <location>
        <begin position="167"/>
        <end position="183"/>
    </location>
</feature>
<evidence type="ECO:0000313" key="2">
    <source>
        <dbReference type="EMBL" id="UXX80709.1"/>
    </source>
</evidence>
<proteinExistence type="predicted"/>
<dbReference type="Proteomes" id="UP001062165">
    <property type="component" value="Chromosome"/>
</dbReference>
<evidence type="ECO:0000256" key="1">
    <source>
        <dbReference type="SAM" id="Phobius"/>
    </source>
</evidence>
<accession>A0ABY6D471</accession>
<reference evidence="2" key="1">
    <citation type="submission" date="2022-10" db="EMBL/GenBank/DDBJ databases">
        <title>Comparative genomics and taxonomic characterization of three novel marine species of genus Reichenbachiella exhibiting antioxidant and polysaccharide degradation activities.</title>
        <authorList>
            <person name="Muhammad N."/>
            <person name="Lee Y.-J."/>
            <person name="Ko J."/>
            <person name="Kim S.-G."/>
        </authorList>
    </citation>
    <scope>NUCLEOTIDE SEQUENCE</scope>
    <source>
        <strain evidence="2">Wsw4-B4</strain>
    </source>
</reference>
<feature type="transmembrane region" description="Helical" evidence="1">
    <location>
        <begin position="113"/>
        <end position="132"/>
    </location>
</feature>
<evidence type="ECO:0000313" key="3">
    <source>
        <dbReference type="Proteomes" id="UP001062165"/>
    </source>
</evidence>
<sequence>MAIALIYIFNSILLIGFSYWHFLSYDQSPIRSHFWPAWLFKICSGLFLGGLFYGYYQSGDTIHFYEQASRLAQLDPVAFFEAITQGTVPSQSVRAIYFVRIVAVVKWLTHADYWLLSVYFSFASFCGATLLVDQLVRWRADLKIPAIVAFLYFPSIVFWSSGLLKESLAFAAVSVLIGCFLAWQQTKKFSFGSFLLSVLALAIIVWIKYYVAAVLIPLLIYLVLYHIPFGKKWIEFSLWQRTGILTLALVLPVLGFLQWLSPNLSMSRLWLVMQENHEAYIQLAPHGAVYTLSWFDNGWDLFVNMPYLWFSGLFRPVLGEDFSFPAVLASLENLALLIGAVLALLMVAKKKKMPWTAERLATVIYVTVLAIFLSYSAPNLGTLARFKIYYAPFVVLWIVYQLQSFKLFRKD</sequence>
<feature type="transmembrane region" description="Helical" evidence="1">
    <location>
        <begin position="144"/>
        <end position="161"/>
    </location>
</feature>
<dbReference type="RefSeq" id="WP_263052438.1">
    <property type="nucleotide sequence ID" value="NZ_CP106735.1"/>
</dbReference>
<feature type="transmembrane region" description="Helical" evidence="1">
    <location>
        <begin position="389"/>
        <end position="408"/>
    </location>
</feature>
<feature type="transmembrane region" description="Helical" evidence="1">
    <location>
        <begin position="242"/>
        <end position="261"/>
    </location>
</feature>
<feature type="transmembrane region" description="Helical" evidence="1">
    <location>
        <begin position="360"/>
        <end position="377"/>
    </location>
</feature>
<protein>
    <recommendedName>
        <fullName evidence="4">Dolichyl-phosphate-mannose-protein mannosyltransferase</fullName>
    </recommendedName>
</protein>
<dbReference type="EMBL" id="CP106735">
    <property type="protein sequence ID" value="UXX80709.1"/>
    <property type="molecule type" value="Genomic_DNA"/>
</dbReference>
<feature type="transmembrane region" description="Helical" evidence="1">
    <location>
        <begin position="190"/>
        <end position="207"/>
    </location>
</feature>
<evidence type="ECO:0008006" key="4">
    <source>
        <dbReference type="Google" id="ProtNLM"/>
    </source>
</evidence>
<gene>
    <name evidence="2" type="ORF">N7E81_06305</name>
</gene>
<keyword evidence="1" id="KW-0812">Transmembrane</keyword>
<feature type="transmembrane region" description="Helical" evidence="1">
    <location>
        <begin position="6"/>
        <end position="23"/>
    </location>
</feature>
<feature type="transmembrane region" description="Helical" evidence="1">
    <location>
        <begin position="35"/>
        <end position="56"/>
    </location>
</feature>
<keyword evidence="1" id="KW-1133">Transmembrane helix</keyword>
<organism evidence="2 3">
    <name type="scientific">Reichenbachiella carrageenanivorans</name>
    <dbReference type="NCBI Taxonomy" id="2979869"/>
    <lineage>
        <taxon>Bacteria</taxon>
        <taxon>Pseudomonadati</taxon>
        <taxon>Bacteroidota</taxon>
        <taxon>Cytophagia</taxon>
        <taxon>Cytophagales</taxon>
        <taxon>Reichenbachiellaceae</taxon>
        <taxon>Reichenbachiella</taxon>
    </lineage>
</organism>
<name>A0ABY6D471_9BACT</name>
<keyword evidence="3" id="KW-1185">Reference proteome</keyword>
<feature type="transmembrane region" description="Helical" evidence="1">
    <location>
        <begin position="322"/>
        <end position="348"/>
    </location>
</feature>
<keyword evidence="1" id="KW-0472">Membrane</keyword>